<dbReference type="SUPFAM" id="SSF88659">
    <property type="entry name" value="Sigma3 and sigma4 domains of RNA polymerase sigma factors"/>
    <property type="match status" value="1"/>
</dbReference>
<evidence type="ECO:0000256" key="6">
    <source>
        <dbReference type="ARBA" id="ARBA00023163"/>
    </source>
</evidence>
<dbReference type="SUPFAM" id="SSF88946">
    <property type="entry name" value="Sigma2 domain of RNA polymerase sigma factors"/>
    <property type="match status" value="1"/>
</dbReference>
<keyword evidence="6 7" id="KW-0804">Transcription</keyword>
<dbReference type="NCBIfam" id="TIGR02937">
    <property type="entry name" value="sigma70-ECF"/>
    <property type="match status" value="1"/>
</dbReference>
<evidence type="ECO:0000256" key="7">
    <source>
        <dbReference type="RuleBase" id="RU362124"/>
    </source>
</evidence>
<accession>A0A4R3Z2H0</accession>
<dbReference type="Pfam" id="PF04542">
    <property type="entry name" value="Sigma70_r2"/>
    <property type="match status" value="1"/>
</dbReference>
<dbReference type="InterPro" id="IPR007630">
    <property type="entry name" value="RNA_pol_sigma70_r4"/>
</dbReference>
<keyword evidence="4 7" id="KW-0731">Sigma factor</keyword>
<keyword evidence="5 7" id="KW-0238">DNA-binding</keyword>
<evidence type="ECO:0000313" key="9">
    <source>
        <dbReference type="EMBL" id="TCV99330.1"/>
    </source>
</evidence>
<comment type="similarity">
    <text evidence="1 7">Belongs to the sigma-70 factor family.</text>
</comment>
<dbReference type="PRINTS" id="PR00046">
    <property type="entry name" value="SIGMA70FCT"/>
</dbReference>
<evidence type="ECO:0000256" key="1">
    <source>
        <dbReference type="ARBA" id="ARBA00007788"/>
    </source>
</evidence>
<comment type="function">
    <text evidence="7">Sigma factors are initiation factors that promote the attachment of RNA polymerase to specific initiation sites and are then released.</text>
</comment>
<protein>
    <recommendedName>
        <fullName evidence="7">RNA polymerase sigma factor</fullName>
    </recommendedName>
</protein>
<dbReference type="PROSITE" id="PS50943">
    <property type="entry name" value="HTH_CROC1"/>
    <property type="match status" value="1"/>
</dbReference>
<dbReference type="InterPro" id="IPR014284">
    <property type="entry name" value="RNA_pol_sigma-70_dom"/>
</dbReference>
<dbReference type="GO" id="GO:0030435">
    <property type="term" value="P:sporulation resulting in formation of a cellular spore"/>
    <property type="evidence" value="ECO:0007669"/>
    <property type="project" value="UniProtKB-KW"/>
</dbReference>
<evidence type="ECO:0000313" key="10">
    <source>
        <dbReference type="Proteomes" id="UP000295515"/>
    </source>
</evidence>
<dbReference type="InterPro" id="IPR007627">
    <property type="entry name" value="RNA_pol_sigma70_r2"/>
</dbReference>
<dbReference type="PROSITE" id="PS00716">
    <property type="entry name" value="SIGMA70_2"/>
    <property type="match status" value="1"/>
</dbReference>
<dbReference type="PROSITE" id="PS00715">
    <property type="entry name" value="SIGMA70_1"/>
    <property type="match status" value="1"/>
</dbReference>
<reference evidence="9 10" key="1">
    <citation type="submission" date="2019-03" db="EMBL/GenBank/DDBJ databases">
        <title>Genomic Encyclopedia of Type Strains, Phase IV (KMG-IV): sequencing the most valuable type-strain genomes for metagenomic binning, comparative biology and taxonomic classification.</title>
        <authorList>
            <person name="Goeker M."/>
        </authorList>
    </citation>
    <scope>NUCLEOTIDE SEQUENCE [LARGE SCALE GENOMIC DNA]</scope>
    <source>
        <strain evidence="9 10">DSM 29487</strain>
    </source>
</reference>
<keyword evidence="10" id="KW-1185">Reference proteome</keyword>
<dbReference type="Gene3D" id="1.10.10.10">
    <property type="entry name" value="Winged helix-like DNA-binding domain superfamily/Winged helix DNA-binding domain"/>
    <property type="match status" value="1"/>
</dbReference>
<dbReference type="InterPro" id="IPR001387">
    <property type="entry name" value="Cro/C1-type_HTH"/>
</dbReference>
<dbReference type="Pfam" id="PF04545">
    <property type="entry name" value="Sigma70_r4"/>
    <property type="match status" value="1"/>
</dbReference>
<evidence type="ECO:0000256" key="3">
    <source>
        <dbReference type="ARBA" id="ARBA00023015"/>
    </source>
</evidence>
<keyword evidence="3 7" id="KW-0805">Transcription regulation</keyword>
<dbReference type="GeneID" id="98915407"/>
<dbReference type="GO" id="GO:0006352">
    <property type="term" value="P:DNA-templated transcription initiation"/>
    <property type="evidence" value="ECO:0007669"/>
    <property type="project" value="InterPro"/>
</dbReference>
<dbReference type="PANTHER" id="PTHR30376:SF3">
    <property type="entry name" value="RNA POLYMERASE SIGMA FACTOR RPOH"/>
    <property type="match status" value="1"/>
</dbReference>
<sequence length="230" mass="26901">MILQKLKELFYRRKTLFYIGRHDVLKAPLKGKEEEDALTRLKNGDEQARDLLIEHNLRLVVYVAKKYDSLQNGSIEDLISIGTIGLVKAVNTFKMDKNIKLATYASRCIENEILMFLRKNNKLRQEISLDEPLNVDYDGNELLLSDIIGTDKDIVQDEIEHNDQKEKFYKALHHLNKREQQILMMRYGLIGHEELTQKDVADILGISQSYISRLEKKIIKKLRMKLNDDE</sequence>
<dbReference type="InterPro" id="IPR000943">
    <property type="entry name" value="RNA_pol_sigma70"/>
</dbReference>
<dbReference type="EMBL" id="SMCQ01000010">
    <property type="protein sequence ID" value="TCV99330.1"/>
    <property type="molecule type" value="Genomic_DNA"/>
</dbReference>
<dbReference type="Gene3D" id="1.20.120.1810">
    <property type="match status" value="1"/>
</dbReference>
<dbReference type="RefSeq" id="WP_066445298.1">
    <property type="nucleotide sequence ID" value="NZ_DBGCPY010000038.1"/>
</dbReference>
<dbReference type="InterPro" id="IPR036388">
    <property type="entry name" value="WH-like_DNA-bd_sf"/>
</dbReference>
<dbReference type="InterPro" id="IPR050813">
    <property type="entry name" value="Sigma-70_Factor"/>
</dbReference>
<dbReference type="GO" id="GO:0016987">
    <property type="term" value="F:sigma factor activity"/>
    <property type="evidence" value="ECO:0007669"/>
    <property type="project" value="UniProtKB-KW"/>
</dbReference>
<dbReference type="Proteomes" id="UP000295515">
    <property type="component" value="Unassembled WGS sequence"/>
</dbReference>
<dbReference type="NCBIfam" id="NF004471">
    <property type="entry name" value="PRK05803.1"/>
    <property type="match status" value="1"/>
</dbReference>
<proteinExistence type="inferred from homology"/>
<dbReference type="PANTHER" id="PTHR30376">
    <property type="entry name" value="SIGMA FACTOR RPOH HEAT SHOCK RELATED"/>
    <property type="match status" value="1"/>
</dbReference>
<name>A0A4R3Z2H0_9FIRM</name>
<evidence type="ECO:0000256" key="2">
    <source>
        <dbReference type="ARBA" id="ARBA00022969"/>
    </source>
</evidence>
<evidence type="ECO:0000256" key="5">
    <source>
        <dbReference type="ARBA" id="ARBA00023125"/>
    </source>
</evidence>
<evidence type="ECO:0000256" key="4">
    <source>
        <dbReference type="ARBA" id="ARBA00023082"/>
    </source>
</evidence>
<organism evidence="9 10">
    <name type="scientific">Longibaculum muris</name>
    <dbReference type="NCBI Taxonomy" id="1796628"/>
    <lineage>
        <taxon>Bacteria</taxon>
        <taxon>Bacillati</taxon>
        <taxon>Bacillota</taxon>
        <taxon>Erysipelotrichia</taxon>
        <taxon>Erysipelotrichales</taxon>
        <taxon>Coprobacillaceae</taxon>
        <taxon>Longibaculum</taxon>
    </lineage>
</organism>
<feature type="domain" description="HTH cro/C1-type" evidence="8">
    <location>
        <begin position="195"/>
        <end position="216"/>
    </location>
</feature>
<keyword evidence="2" id="KW-0749">Sporulation</keyword>
<dbReference type="InterPro" id="IPR013325">
    <property type="entry name" value="RNA_pol_sigma_r2"/>
</dbReference>
<gene>
    <name evidence="9" type="ORF">EDD60_11020</name>
</gene>
<evidence type="ECO:0000259" key="8">
    <source>
        <dbReference type="PROSITE" id="PS50943"/>
    </source>
</evidence>
<dbReference type="InterPro" id="IPR013324">
    <property type="entry name" value="RNA_pol_sigma_r3/r4-like"/>
</dbReference>
<dbReference type="AlphaFoldDB" id="A0A4R3Z2H0"/>
<dbReference type="CDD" id="cd06171">
    <property type="entry name" value="Sigma70_r4"/>
    <property type="match status" value="1"/>
</dbReference>
<comment type="caution">
    <text evidence="9">The sequence shown here is derived from an EMBL/GenBank/DDBJ whole genome shotgun (WGS) entry which is preliminary data.</text>
</comment>
<dbReference type="PIRSF" id="PIRSF000770">
    <property type="entry name" value="RNA_pol_sigma-SigE/K"/>
    <property type="match status" value="1"/>
</dbReference>
<dbReference type="GO" id="GO:0003677">
    <property type="term" value="F:DNA binding"/>
    <property type="evidence" value="ECO:0007669"/>
    <property type="project" value="UniProtKB-KW"/>
</dbReference>